<gene>
    <name evidence="1" type="ORF">SDC9_196625</name>
</gene>
<organism evidence="1">
    <name type="scientific">bioreactor metagenome</name>
    <dbReference type="NCBI Taxonomy" id="1076179"/>
    <lineage>
        <taxon>unclassified sequences</taxon>
        <taxon>metagenomes</taxon>
        <taxon>ecological metagenomes</taxon>
    </lineage>
</organism>
<accession>A0A645IDU5</accession>
<proteinExistence type="predicted"/>
<sequence>MNARVCIITLTEIDQARDTVNITKIKVIKAIFTTGNSQNDAIFWQFFSQFGVVITARFCTVTAADQEKAFDFTGFYGFDNFVGQA</sequence>
<protein>
    <submittedName>
        <fullName evidence="1">Uncharacterized protein</fullName>
    </submittedName>
</protein>
<comment type="caution">
    <text evidence="1">The sequence shown here is derived from an EMBL/GenBank/DDBJ whole genome shotgun (WGS) entry which is preliminary data.</text>
</comment>
<reference evidence="1" key="1">
    <citation type="submission" date="2019-08" db="EMBL/GenBank/DDBJ databases">
        <authorList>
            <person name="Kucharzyk K."/>
            <person name="Murdoch R.W."/>
            <person name="Higgins S."/>
            <person name="Loffler F."/>
        </authorList>
    </citation>
    <scope>NUCLEOTIDE SEQUENCE</scope>
</reference>
<dbReference type="AlphaFoldDB" id="A0A645IDU5"/>
<dbReference type="EMBL" id="VSSQ01111861">
    <property type="protein sequence ID" value="MPN49012.1"/>
    <property type="molecule type" value="Genomic_DNA"/>
</dbReference>
<name>A0A645IDU5_9ZZZZ</name>
<evidence type="ECO:0000313" key="1">
    <source>
        <dbReference type="EMBL" id="MPN49012.1"/>
    </source>
</evidence>